<accession>A0A7R9BDD6</accession>
<evidence type="ECO:0000313" key="6">
    <source>
        <dbReference type="Proteomes" id="UP000678499"/>
    </source>
</evidence>
<dbReference type="InterPro" id="IPR005617">
    <property type="entry name" value="Groucho/TLE_N"/>
</dbReference>
<dbReference type="Pfam" id="PF03920">
    <property type="entry name" value="TLE_N"/>
    <property type="match status" value="1"/>
</dbReference>
<evidence type="ECO:0000313" key="5">
    <source>
        <dbReference type="EMBL" id="CAD7272426.1"/>
    </source>
</evidence>
<dbReference type="GO" id="GO:0005634">
    <property type="term" value="C:nucleus"/>
    <property type="evidence" value="ECO:0007669"/>
    <property type="project" value="UniProtKB-SubCell"/>
</dbReference>
<evidence type="ECO:0000256" key="1">
    <source>
        <dbReference type="ARBA" id="ARBA00004123"/>
    </source>
</evidence>
<organism evidence="5">
    <name type="scientific">Notodromas monacha</name>
    <dbReference type="NCBI Taxonomy" id="399045"/>
    <lineage>
        <taxon>Eukaryota</taxon>
        <taxon>Metazoa</taxon>
        <taxon>Ecdysozoa</taxon>
        <taxon>Arthropoda</taxon>
        <taxon>Crustacea</taxon>
        <taxon>Oligostraca</taxon>
        <taxon>Ostracoda</taxon>
        <taxon>Podocopa</taxon>
        <taxon>Podocopida</taxon>
        <taxon>Cypridocopina</taxon>
        <taxon>Cypridoidea</taxon>
        <taxon>Cyprididae</taxon>
        <taxon>Notodromas</taxon>
    </lineage>
</organism>
<feature type="domain" description="Groucho/TLE N-terminal Q-rich" evidence="4">
    <location>
        <begin position="1"/>
        <end position="63"/>
    </location>
</feature>
<dbReference type="AlphaFoldDB" id="A0A7R9BDD6"/>
<evidence type="ECO:0000259" key="4">
    <source>
        <dbReference type="Pfam" id="PF03920"/>
    </source>
</evidence>
<dbReference type="GO" id="GO:0090090">
    <property type="term" value="P:negative regulation of canonical Wnt signaling pathway"/>
    <property type="evidence" value="ECO:0007669"/>
    <property type="project" value="TreeGrafter"/>
</dbReference>
<evidence type="ECO:0000256" key="3">
    <source>
        <dbReference type="ARBA" id="ARBA00023242"/>
    </source>
</evidence>
<dbReference type="OrthoDB" id="2624652at2759"/>
<dbReference type="Proteomes" id="UP000678499">
    <property type="component" value="Unassembled WGS sequence"/>
</dbReference>
<gene>
    <name evidence="5" type="ORF">NMOB1V02_LOCUS358</name>
</gene>
<comment type="subcellular location">
    <subcellularLocation>
        <location evidence="1">Nucleus</location>
    </subcellularLocation>
</comment>
<sequence length="151" mass="17027">MFYGCAEHMFFLISLQTEIAKRLSAILVQIMPFLSPEHQQQVAAAVDRAKQVTMTELNAIIGAVHAIFFRLKPEEDVSRILHLCPRNNPRATTCIHDMRSTCSKPLDYTSSVISIVRVYETASMLGCDVNRCGRRGCFLFTHIPVTPPRMS</sequence>
<dbReference type="PANTHER" id="PTHR10814">
    <property type="entry name" value="TRANSDUCIN-LIKE ENHANCER PROTEIN"/>
    <property type="match status" value="1"/>
</dbReference>
<name>A0A7R9BDD6_9CRUS</name>
<dbReference type="PANTHER" id="PTHR10814:SF24">
    <property type="entry name" value="TRANSDUCIN-LIKE ENHANCER PROTEIN 3"/>
    <property type="match status" value="1"/>
</dbReference>
<reference evidence="5" key="1">
    <citation type="submission" date="2020-11" db="EMBL/GenBank/DDBJ databases">
        <authorList>
            <person name="Tran Van P."/>
        </authorList>
    </citation>
    <scope>NUCLEOTIDE SEQUENCE</scope>
</reference>
<dbReference type="InterPro" id="IPR009146">
    <property type="entry name" value="Groucho_enhance"/>
</dbReference>
<proteinExistence type="inferred from homology"/>
<dbReference type="EMBL" id="CAJPEX010000030">
    <property type="protein sequence ID" value="CAG0912578.1"/>
    <property type="molecule type" value="Genomic_DNA"/>
</dbReference>
<protein>
    <recommendedName>
        <fullName evidence="4">Groucho/TLE N-terminal Q-rich domain-containing protein</fullName>
    </recommendedName>
</protein>
<dbReference type="GO" id="GO:0005667">
    <property type="term" value="C:transcription regulator complex"/>
    <property type="evidence" value="ECO:0007669"/>
    <property type="project" value="TreeGrafter"/>
</dbReference>
<dbReference type="EMBL" id="OA882067">
    <property type="protein sequence ID" value="CAD7272426.1"/>
    <property type="molecule type" value="Genomic_DNA"/>
</dbReference>
<keyword evidence="3" id="KW-0539">Nucleus</keyword>
<keyword evidence="6" id="KW-1185">Reference proteome</keyword>
<dbReference type="GO" id="GO:0003714">
    <property type="term" value="F:transcription corepressor activity"/>
    <property type="evidence" value="ECO:0007669"/>
    <property type="project" value="TreeGrafter"/>
</dbReference>
<comment type="similarity">
    <text evidence="2">Belongs to the WD repeat Groucho/TLE family.</text>
</comment>
<evidence type="ECO:0000256" key="2">
    <source>
        <dbReference type="ARBA" id="ARBA00005969"/>
    </source>
</evidence>